<evidence type="ECO:0000256" key="1">
    <source>
        <dbReference type="ARBA" id="ARBA00004613"/>
    </source>
</evidence>
<dbReference type="InterPro" id="IPR017996">
    <property type="entry name" value="MRJP/yellow-related"/>
</dbReference>
<evidence type="ECO:0000313" key="3">
    <source>
        <dbReference type="EMBL" id="MCO6159091.1"/>
    </source>
</evidence>
<dbReference type="Pfam" id="PF03022">
    <property type="entry name" value="MRJP"/>
    <property type="match status" value="1"/>
</dbReference>
<organism evidence="3 4">
    <name type="scientific">Asaia lannensis NBRC 102526</name>
    <dbReference type="NCBI Taxonomy" id="1307926"/>
    <lineage>
        <taxon>Bacteria</taxon>
        <taxon>Pseudomonadati</taxon>
        <taxon>Pseudomonadota</taxon>
        <taxon>Alphaproteobacteria</taxon>
        <taxon>Acetobacterales</taxon>
        <taxon>Acetobacteraceae</taxon>
        <taxon>Asaia</taxon>
    </lineage>
</organism>
<dbReference type="EMBL" id="JAMXQU010000002">
    <property type="protein sequence ID" value="MCO6159091.1"/>
    <property type="molecule type" value="Genomic_DNA"/>
</dbReference>
<dbReference type="Proteomes" id="UP001523401">
    <property type="component" value="Unassembled WGS sequence"/>
</dbReference>
<proteinExistence type="predicted"/>
<dbReference type="Gene3D" id="2.120.10.30">
    <property type="entry name" value="TolB, C-terminal domain"/>
    <property type="match status" value="1"/>
</dbReference>
<dbReference type="SUPFAM" id="SSF63829">
    <property type="entry name" value="Calcium-dependent phosphotriesterase"/>
    <property type="match status" value="1"/>
</dbReference>
<evidence type="ECO:0000313" key="4">
    <source>
        <dbReference type="Proteomes" id="UP001523401"/>
    </source>
</evidence>
<keyword evidence="4" id="KW-1185">Reference proteome</keyword>
<protein>
    <submittedName>
        <fullName evidence="3">Major royal jelly family protein</fullName>
    </submittedName>
</protein>
<reference evidence="3 4" key="1">
    <citation type="submission" date="2022-06" db="EMBL/GenBank/DDBJ databases">
        <title>Whole-genome of Asaia lannensis strain LMG 27011T.</title>
        <authorList>
            <person name="Sombolestani A."/>
        </authorList>
    </citation>
    <scope>NUCLEOTIDE SEQUENCE [LARGE SCALE GENOMIC DNA]</scope>
    <source>
        <strain evidence="3 4">NBRC 102526</strain>
    </source>
</reference>
<accession>A0ABT1CEU4</accession>
<name>A0ABT1CEU4_9PROT</name>
<comment type="subcellular location">
    <subcellularLocation>
        <location evidence="1">Secreted</location>
    </subcellularLocation>
</comment>
<dbReference type="RefSeq" id="WP_252848616.1">
    <property type="nucleotide sequence ID" value="NZ_BAPW01000012.1"/>
</dbReference>
<comment type="caution">
    <text evidence="3">The sequence shown here is derived from an EMBL/GenBank/DDBJ whole genome shotgun (WGS) entry which is preliminary data.</text>
</comment>
<sequence>MSLKDLMAAFLPSLRSGYRFLLPTVALALAGYLSPAQAAHERPWLADTAQGAIVQTIPLPGQAQWRQALTMPDGSVILLRDQDAQEKTAFLARLGPGADTVTSLVPDWSGIGTARKSAEGVARDAFTPVALAHDEKGALWVVDEGADRKSARLLQLDPQTGKVLAVIPLPAEAVTPTSRFTALALHNDTAYLADEGGIALTVVDLRRHAATRFFAGYPSARGHSPLIVDNQVVQGKDGHPLTRDIAYLALENDGAWLYELAPTGPIYRLSTALLTDPSVTPAELMEGVTQWRGTPTVGGLTIDNKATLYLTDVTRGRLLSFDTGRHPHVLLVSPLLVQAGIPGWAPDTRGAGQIYVPAGHSLLRIALP</sequence>
<gene>
    <name evidence="3" type="ORF">NF685_03485</name>
</gene>
<evidence type="ECO:0000256" key="2">
    <source>
        <dbReference type="ARBA" id="ARBA00022525"/>
    </source>
</evidence>
<keyword evidence="2" id="KW-0964">Secreted</keyword>
<dbReference type="InterPro" id="IPR011042">
    <property type="entry name" value="6-blade_b-propeller_TolB-like"/>
</dbReference>